<comment type="cofactor">
    <cofactor evidence="1">
        <name>FMN</name>
        <dbReference type="ChEBI" id="CHEBI:58210"/>
    </cofactor>
</comment>
<dbReference type="CDD" id="cd02803">
    <property type="entry name" value="OYE_like_FMN_family"/>
    <property type="match status" value="1"/>
</dbReference>
<dbReference type="EC" id="1.-.-.-" evidence="13"/>
<evidence type="ECO:0000256" key="4">
    <source>
        <dbReference type="ARBA" id="ARBA00022630"/>
    </source>
</evidence>
<keyword evidence="5" id="KW-0288">FMN</keyword>
<evidence type="ECO:0000256" key="7">
    <source>
        <dbReference type="ARBA" id="ARBA00023002"/>
    </source>
</evidence>
<dbReference type="Gene3D" id="3.20.20.70">
    <property type="entry name" value="Aldolase class I"/>
    <property type="match status" value="1"/>
</dbReference>
<dbReference type="InterPro" id="IPR001155">
    <property type="entry name" value="OxRdtase_FMN_N"/>
</dbReference>
<keyword evidence="9" id="KW-0411">Iron-sulfur</keyword>
<dbReference type="Pfam" id="PF07992">
    <property type="entry name" value="Pyr_redox_2"/>
    <property type="match status" value="1"/>
</dbReference>
<dbReference type="Pfam" id="PF00724">
    <property type="entry name" value="Oxidored_FMN"/>
    <property type="match status" value="1"/>
</dbReference>
<evidence type="ECO:0000256" key="5">
    <source>
        <dbReference type="ARBA" id="ARBA00022643"/>
    </source>
</evidence>
<comment type="cofactor">
    <cofactor evidence="2">
        <name>[4Fe-4S] cluster</name>
        <dbReference type="ChEBI" id="CHEBI:49883"/>
    </cofactor>
</comment>
<dbReference type="InterPro" id="IPR051793">
    <property type="entry name" value="NADH:flavin_oxidoreductase"/>
</dbReference>
<accession>A0A3P3XQI2</accession>
<evidence type="ECO:0000256" key="8">
    <source>
        <dbReference type="ARBA" id="ARBA00023004"/>
    </source>
</evidence>
<feature type="domain" description="NADH:flavin oxidoreductase/NADH oxidase N-terminal" evidence="11">
    <location>
        <begin position="8"/>
        <end position="334"/>
    </location>
</feature>
<dbReference type="GO" id="GO:0046872">
    <property type="term" value="F:metal ion binding"/>
    <property type="evidence" value="ECO:0007669"/>
    <property type="project" value="UniProtKB-KW"/>
</dbReference>
<dbReference type="PANTHER" id="PTHR42917:SF2">
    <property type="entry name" value="2,4-DIENOYL-COA REDUCTASE [(2E)-ENOYL-COA-PRODUCING]"/>
    <property type="match status" value="1"/>
</dbReference>
<feature type="domain" description="FAD/NAD(P)-binding" evidence="12">
    <location>
        <begin position="384"/>
        <end position="636"/>
    </location>
</feature>
<keyword evidence="4" id="KW-0285">Flavoprotein</keyword>
<proteinExistence type="inferred from homology"/>
<evidence type="ECO:0000313" key="13">
    <source>
        <dbReference type="EMBL" id="SLM18329.1"/>
    </source>
</evidence>
<dbReference type="PANTHER" id="PTHR42917">
    <property type="entry name" value="2,4-DIENOYL-COA REDUCTASE"/>
    <property type="match status" value="1"/>
</dbReference>
<evidence type="ECO:0000259" key="12">
    <source>
        <dbReference type="Pfam" id="PF07992"/>
    </source>
</evidence>
<reference evidence="13" key="1">
    <citation type="submission" date="2017-02" db="EMBL/GenBank/DDBJ databases">
        <authorList>
            <person name="Regsiter A."/>
            <person name="William W."/>
        </authorList>
    </citation>
    <scope>NUCLEOTIDE SEQUENCE</scope>
    <source>
        <strain evidence="13">BdmA 4</strain>
    </source>
</reference>
<evidence type="ECO:0000259" key="11">
    <source>
        <dbReference type="Pfam" id="PF00724"/>
    </source>
</evidence>
<evidence type="ECO:0000256" key="9">
    <source>
        <dbReference type="ARBA" id="ARBA00023014"/>
    </source>
</evidence>
<dbReference type="InterPro" id="IPR023753">
    <property type="entry name" value="FAD/NAD-binding_dom"/>
</dbReference>
<gene>
    <name evidence="13" type="ORF">SPIRO4BDMA_40901</name>
</gene>
<keyword evidence="7 13" id="KW-0560">Oxidoreductase</keyword>
<organism evidence="13">
    <name type="scientific">uncultured spirochete</name>
    <dbReference type="NCBI Taxonomy" id="156406"/>
    <lineage>
        <taxon>Bacteria</taxon>
        <taxon>Pseudomonadati</taxon>
        <taxon>Spirochaetota</taxon>
        <taxon>Spirochaetia</taxon>
        <taxon>Spirochaetales</taxon>
        <taxon>environmental samples</taxon>
    </lineage>
</organism>
<evidence type="ECO:0000256" key="2">
    <source>
        <dbReference type="ARBA" id="ARBA00001966"/>
    </source>
</evidence>
<dbReference type="GO" id="GO:0051536">
    <property type="term" value="F:iron-sulfur cluster binding"/>
    <property type="evidence" value="ECO:0007669"/>
    <property type="project" value="UniProtKB-KW"/>
</dbReference>
<dbReference type="PRINTS" id="PR00368">
    <property type="entry name" value="FADPNR"/>
</dbReference>
<comment type="similarity">
    <text evidence="3">In the N-terminal section; belongs to the NADH:flavin oxidoreductase/NADH oxidase family.</text>
</comment>
<evidence type="ECO:0000256" key="10">
    <source>
        <dbReference type="SAM" id="MobiDB-lite"/>
    </source>
</evidence>
<dbReference type="SUPFAM" id="SSF51395">
    <property type="entry name" value="FMN-linked oxidoreductases"/>
    <property type="match status" value="1"/>
</dbReference>
<name>A0A3P3XQI2_9SPIR</name>
<dbReference type="SUPFAM" id="SSF51905">
    <property type="entry name" value="FAD/NAD(P)-binding domain"/>
    <property type="match status" value="1"/>
</dbReference>
<evidence type="ECO:0000256" key="3">
    <source>
        <dbReference type="ARBA" id="ARBA00011048"/>
    </source>
</evidence>
<dbReference type="GO" id="GO:0016491">
    <property type="term" value="F:oxidoreductase activity"/>
    <property type="evidence" value="ECO:0007669"/>
    <property type="project" value="UniProtKB-KW"/>
</dbReference>
<keyword evidence="8" id="KW-0408">Iron</keyword>
<sequence>MDFSMSMSPIKIGTMEVKNRFVVPAMGTNFANPDSSVSQQLIDYHVTRAKGGYGLIIVEVTAIDPLGKAIPFEPGIWDDSFIPGWKKLADEVHKYGCKIAVQLHHAGRQTTSGTLGGNQPVAPSPIPCPVDKEMPRELTTEEVYELIEKFGNGARRARDAGIDAVEVHGAHGYLVAQFMSAYSNKRMDEFGGNLSARMKFPVEIVKNIRRKTGNGYPIIFRMSGDERVPGGRTIDESRAVARIMEEAGVNAVHVSTGVYGSIAWIIPPAAVPTGFNLYAAEEIKKSVSVPVIGVGRINDPLLAEDALRTGKADMIALGRASLADPEFPNKVASGELESISPCIGCIQGCIGYIFDPNHGKTSCLVNPFVGKEGEMKIEKTNKPKKVMVVGGGPGGMEAAWIAAKRGHRVTLYEKEKILGGQFRIGAISPTKQEVLKSLRYYLYEGEKYGVEFKTGVEVSPDLVKAEKPDVVILATGGVPLVPHIKGVDNHGIVRAIDVLEGKVTVGEKVLIVGGGMVGVETADFLGEHGHKVTVMDMLPGIGMDEEAAVKVFLFERLKNYGVASITNATVKEFLDGGVVYEKDGKEEKIQGFDTIMMALGVKSYNPLEKEIKGKVPEVYVIGDAVKPRKALEAIAEAASTAVKL</sequence>
<evidence type="ECO:0000256" key="1">
    <source>
        <dbReference type="ARBA" id="ARBA00001917"/>
    </source>
</evidence>
<dbReference type="EMBL" id="FWDO01000004">
    <property type="protein sequence ID" value="SLM18329.1"/>
    <property type="molecule type" value="Genomic_DNA"/>
</dbReference>
<dbReference type="Gene3D" id="3.50.50.60">
    <property type="entry name" value="FAD/NAD(P)-binding domain"/>
    <property type="match status" value="1"/>
</dbReference>
<evidence type="ECO:0000256" key="6">
    <source>
        <dbReference type="ARBA" id="ARBA00022723"/>
    </source>
</evidence>
<dbReference type="PRINTS" id="PR00469">
    <property type="entry name" value="PNDRDTASEII"/>
</dbReference>
<dbReference type="Gene3D" id="3.40.50.720">
    <property type="entry name" value="NAD(P)-binding Rossmann-like Domain"/>
    <property type="match status" value="1"/>
</dbReference>
<dbReference type="AlphaFoldDB" id="A0A3P3XQI2"/>
<protein>
    <submittedName>
        <fullName evidence="13">NADH oxidase</fullName>
        <ecNumber evidence="13">1.-.-.-</ecNumber>
    </submittedName>
</protein>
<dbReference type="GO" id="GO:0010181">
    <property type="term" value="F:FMN binding"/>
    <property type="evidence" value="ECO:0007669"/>
    <property type="project" value="InterPro"/>
</dbReference>
<dbReference type="InterPro" id="IPR036188">
    <property type="entry name" value="FAD/NAD-bd_sf"/>
</dbReference>
<feature type="region of interest" description="Disordered" evidence="10">
    <location>
        <begin position="111"/>
        <end position="132"/>
    </location>
</feature>
<keyword evidence="6" id="KW-0479">Metal-binding</keyword>
<dbReference type="InterPro" id="IPR013785">
    <property type="entry name" value="Aldolase_TIM"/>
</dbReference>